<feature type="region of interest" description="Disordered" evidence="1">
    <location>
        <begin position="92"/>
        <end position="154"/>
    </location>
</feature>
<sequence length="227" mass="25929">MTLEDFINMAVAAIWDFKAFLSSLIDKFKGPVDTYSREDEIAYNDPNACALHGYFLEWRTCIHCDIIVQNGRNSVASFVDLGPEVSGAFHPNYANKGLKNRPTLQQKTEPDQHRPKAPVISNAYASEDDSYDSTTSDGRNDHSERSVLIQNDDTFSDEESMAELRWRRNRLQKKASNKTRTRIGDYEDDMEHLSLPNELPSTYRYEKLRRAANVNRCANGRHVSFAA</sequence>
<protein>
    <submittedName>
        <fullName evidence="2">2a480447-5c09-45e6-bfe8-d7c11bbb05d4</fullName>
    </submittedName>
</protein>
<gene>
    <name evidence="2" type="ORF">SCLTRI_LOCUS2664</name>
</gene>
<comment type="caution">
    <text evidence="2">The sequence shown here is derived from an EMBL/GenBank/DDBJ whole genome shotgun (WGS) entry which is preliminary data.</text>
</comment>
<evidence type="ECO:0000313" key="3">
    <source>
        <dbReference type="Proteomes" id="UP000624404"/>
    </source>
</evidence>
<dbReference type="EMBL" id="CAJHIA010000009">
    <property type="protein sequence ID" value="CAD6442872.1"/>
    <property type="molecule type" value="Genomic_DNA"/>
</dbReference>
<accession>A0A8H2VQB1</accession>
<keyword evidence="3" id="KW-1185">Reference proteome</keyword>
<proteinExistence type="predicted"/>
<name>A0A8H2VQB1_9HELO</name>
<organism evidence="2 3">
    <name type="scientific">Sclerotinia trifoliorum</name>
    <dbReference type="NCBI Taxonomy" id="28548"/>
    <lineage>
        <taxon>Eukaryota</taxon>
        <taxon>Fungi</taxon>
        <taxon>Dikarya</taxon>
        <taxon>Ascomycota</taxon>
        <taxon>Pezizomycotina</taxon>
        <taxon>Leotiomycetes</taxon>
        <taxon>Helotiales</taxon>
        <taxon>Sclerotiniaceae</taxon>
        <taxon>Sclerotinia</taxon>
    </lineage>
</organism>
<dbReference type="OrthoDB" id="3542648at2759"/>
<dbReference type="Proteomes" id="UP000624404">
    <property type="component" value="Unassembled WGS sequence"/>
</dbReference>
<reference evidence="2" key="1">
    <citation type="submission" date="2020-10" db="EMBL/GenBank/DDBJ databases">
        <authorList>
            <person name="Kusch S."/>
        </authorList>
    </citation>
    <scope>NUCLEOTIDE SEQUENCE</scope>
    <source>
        <strain evidence="2">SwB9</strain>
    </source>
</reference>
<evidence type="ECO:0000313" key="2">
    <source>
        <dbReference type="EMBL" id="CAD6442872.1"/>
    </source>
</evidence>
<evidence type="ECO:0000256" key="1">
    <source>
        <dbReference type="SAM" id="MobiDB-lite"/>
    </source>
</evidence>
<dbReference type="AlphaFoldDB" id="A0A8H2VQB1"/>